<dbReference type="OrthoDB" id="10065496at2759"/>
<feature type="region of interest" description="Disordered" evidence="1">
    <location>
        <begin position="48"/>
        <end position="91"/>
    </location>
</feature>
<dbReference type="InterPro" id="IPR031559">
    <property type="entry name" value="SMG1"/>
</dbReference>
<evidence type="ECO:0000256" key="1">
    <source>
        <dbReference type="SAM" id="MobiDB-lite"/>
    </source>
</evidence>
<dbReference type="SMR" id="A0A482X4C3"/>
<sequence length="607" mass="65512">MLFSWSVWETAQLCISCKLRTPLGKPLDTFMAFEGAIKGLARETAAAAHKQPVANNNSNASSSVVESLNSDDNKSVVSSSSSSSSSGSGGCNSGYNLRRVRLLIELVEQLEKTMYNAADGTATALVAPTKPVRTFFHTNKSTCAEWLTRIRLAVVVVSLHCGLAASAVRNGHCLLQDLLDSANTQGPEFETAVLYVAWGLSRLHEAEAVQGLYAWCRDTVGSKLPFLKPLVEHAGSRYEQAIDQYKMLLNNEVFDSPAKTSSVTTEEERKPCSANIAHTLKPLVADQLTECYLALQDWNGLQEWKELEAKLLPNQNGNASKRFKFVTTTSAKAMEAFDSGDMAAAEQLLNWSCPQGEGGDTPPSWNCYQLLGDTSHSLMNVAVKMAAGGADFAIDDNYRKHLLHCKSMASACVVESVRNVPSEILNEATLLQFSANALLPDGAAAADGGVASFLSVAEPAHNKRKQLDSGMLAQLAKTARKEGNIGLASRQMYKQLKDVLGLGVEETNGVNNLAKSVLNGLKDMSAMVWTDHKAAVLYEIAKLQYSMGHRDTALQLCTTVAFELAATPTTTTAAAEGAWLRERCARMLLTLAKWQQAAAGSTADDFK</sequence>
<feature type="compositionally biased region" description="Low complexity" evidence="1">
    <location>
        <begin position="54"/>
        <end position="86"/>
    </location>
</feature>
<dbReference type="GO" id="GO:0004674">
    <property type="term" value="F:protein serine/threonine kinase activity"/>
    <property type="evidence" value="ECO:0007669"/>
    <property type="project" value="InterPro"/>
</dbReference>
<name>A0A482X4C3_LAOST</name>
<reference evidence="2 3" key="1">
    <citation type="journal article" date="2017" name="Gigascience">
        <title>Genome sequence of the small brown planthopper, Laodelphax striatellus.</title>
        <authorList>
            <person name="Zhu J."/>
            <person name="Jiang F."/>
            <person name="Wang X."/>
            <person name="Yang P."/>
            <person name="Bao Y."/>
            <person name="Zhao W."/>
            <person name="Wang W."/>
            <person name="Lu H."/>
            <person name="Wang Q."/>
            <person name="Cui N."/>
            <person name="Li J."/>
            <person name="Chen X."/>
            <person name="Luo L."/>
            <person name="Yu J."/>
            <person name="Kang L."/>
            <person name="Cui F."/>
        </authorList>
    </citation>
    <scope>NUCLEOTIDE SEQUENCE [LARGE SCALE GENOMIC DNA]</scope>
    <source>
        <strain evidence="2">Lst14</strain>
    </source>
</reference>
<accession>A0A482X4C3</accession>
<evidence type="ECO:0000313" key="3">
    <source>
        <dbReference type="Proteomes" id="UP000291343"/>
    </source>
</evidence>
<gene>
    <name evidence="2" type="ORF">LSTR_LSTR007450</name>
</gene>
<dbReference type="GO" id="GO:0000184">
    <property type="term" value="P:nuclear-transcribed mRNA catabolic process, nonsense-mediated decay"/>
    <property type="evidence" value="ECO:0007669"/>
    <property type="project" value="InterPro"/>
</dbReference>
<dbReference type="Proteomes" id="UP000291343">
    <property type="component" value="Unassembled WGS sequence"/>
</dbReference>
<dbReference type="STRING" id="195883.A0A482X4C3"/>
<organism evidence="2 3">
    <name type="scientific">Laodelphax striatellus</name>
    <name type="common">Small brown planthopper</name>
    <name type="synonym">Delphax striatella</name>
    <dbReference type="NCBI Taxonomy" id="195883"/>
    <lineage>
        <taxon>Eukaryota</taxon>
        <taxon>Metazoa</taxon>
        <taxon>Ecdysozoa</taxon>
        <taxon>Arthropoda</taxon>
        <taxon>Hexapoda</taxon>
        <taxon>Insecta</taxon>
        <taxon>Pterygota</taxon>
        <taxon>Neoptera</taxon>
        <taxon>Paraneoptera</taxon>
        <taxon>Hemiptera</taxon>
        <taxon>Auchenorrhyncha</taxon>
        <taxon>Fulgoroidea</taxon>
        <taxon>Delphacidae</taxon>
        <taxon>Criomorphinae</taxon>
        <taxon>Laodelphax</taxon>
    </lineage>
</organism>
<dbReference type="InParanoid" id="A0A482X4C3"/>
<dbReference type="EMBL" id="QKKF02018737">
    <property type="protein sequence ID" value="RZF40250.1"/>
    <property type="molecule type" value="Genomic_DNA"/>
</dbReference>
<dbReference type="AlphaFoldDB" id="A0A482X4C3"/>
<evidence type="ECO:0000313" key="2">
    <source>
        <dbReference type="EMBL" id="RZF40250.1"/>
    </source>
</evidence>
<dbReference type="Pfam" id="PF15785">
    <property type="entry name" value="SMG1"/>
    <property type="match status" value="1"/>
</dbReference>
<proteinExistence type="predicted"/>
<protein>
    <submittedName>
        <fullName evidence="2">Uncharacterized protein</fullName>
    </submittedName>
</protein>
<comment type="caution">
    <text evidence="2">The sequence shown here is derived from an EMBL/GenBank/DDBJ whole genome shotgun (WGS) entry which is preliminary data.</text>
</comment>
<keyword evidence="3" id="KW-1185">Reference proteome</keyword>